<dbReference type="RefSeq" id="WP_047784652.1">
    <property type="nucleotide sequence ID" value="NZ_JZWI01000011.1"/>
</dbReference>
<dbReference type="Gene3D" id="1.10.4100.10">
    <property type="entry name" value="2-methylcitrate dehydratase PrpD"/>
    <property type="match status" value="1"/>
</dbReference>
<dbReference type="PANTHER" id="PTHR16943">
    <property type="entry name" value="2-METHYLCITRATE DEHYDRATASE-RELATED"/>
    <property type="match status" value="1"/>
</dbReference>
<dbReference type="PATRIC" id="fig|34073.19.peg.2415"/>
<proteinExistence type="inferred from homology"/>
<evidence type="ECO:0000313" key="4">
    <source>
        <dbReference type="EMBL" id="KLN56412.1"/>
    </source>
</evidence>
<organism evidence="4 5">
    <name type="scientific">Variovorax paradoxus</name>
    <dbReference type="NCBI Taxonomy" id="34073"/>
    <lineage>
        <taxon>Bacteria</taxon>
        <taxon>Pseudomonadati</taxon>
        <taxon>Pseudomonadota</taxon>
        <taxon>Betaproteobacteria</taxon>
        <taxon>Burkholderiales</taxon>
        <taxon>Comamonadaceae</taxon>
        <taxon>Variovorax</taxon>
    </lineage>
</organism>
<evidence type="ECO:0000259" key="2">
    <source>
        <dbReference type="Pfam" id="PF03972"/>
    </source>
</evidence>
<dbReference type="Gene3D" id="3.30.1330.120">
    <property type="entry name" value="2-methylcitrate dehydratase PrpD"/>
    <property type="match status" value="1"/>
</dbReference>
<feature type="domain" description="MmgE/PrpD C-terminal" evidence="3">
    <location>
        <begin position="267"/>
        <end position="432"/>
    </location>
</feature>
<dbReference type="InterPro" id="IPR042188">
    <property type="entry name" value="MmgE/PrpD_sf_2"/>
</dbReference>
<dbReference type="GO" id="GO:0016829">
    <property type="term" value="F:lyase activity"/>
    <property type="evidence" value="ECO:0007669"/>
    <property type="project" value="InterPro"/>
</dbReference>
<dbReference type="Pfam" id="PF03972">
    <property type="entry name" value="MmgE_PrpD_N"/>
    <property type="match status" value="1"/>
</dbReference>
<dbReference type="SUPFAM" id="SSF103378">
    <property type="entry name" value="2-methylcitrate dehydratase PrpD"/>
    <property type="match status" value="1"/>
</dbReference>
<dbReference type="Proteomes" id="UP000035170">
    <property type="component" value="Unassembled WGS sequence"/>
</dbReference>
<sequence>MHATEVFARYATEFHQARLDDEVLHHAKRAVIDWYAALFPGLAVAPMPQLRALLADDLDRGRARLPDGRCATPRVAALLNGTAAHAAEVDDSFRDAMYHPGAATVAAALAIAQDGNAAGLDFLRGVVLGYEVSTRIGVVMGRPHYRHWHNTGTVGTFGAASAAAGLLGLQGAPFAHALATAATFAAGLQQAFRMDSMSKPLHAGRAAEGGVLAAQLAAQGVTGSLDVLDGEAGFGRAMSDGPDWSKVGETLGRDFHVTRLTFKNHVGCGHTFAAIDGALELARRYGLRASDIRHVHVATYGPALDIACYEDPRTENEARFSLRFVVATALVHGSVRLAAYTPERLADAETRAMMARITAVVDPELDAAFPGRRSARVEIETVDGQRHAWLQPDRKGDPELPLSDAELEDKFLELAMPVIGAERAQGLLQRLWGLDRAADLQGLAV</sequence>
<feature type="domain" description="MmgE/PrpD N-terminal" evidence="2">
    <location>
        <begin position="7"/>
        <end position="245"/>
    </location>
</feature>
<dbReference type="InterPro" id="IPR045337">
    <property type="entry name" value="MmgE_PrpD_C"/>
</dbReference>
<accession>A0A0H2M6P0</accession>
<reference evidence="4 5" key="1">
    <citation type="submission" date="2015-03" db="EMBL/GenBank/DDBJ databases">
        <title>Genome sequence of Variovorax paradoxus TBEA6.</title>
        <authorList>
            <person name="Poehlein A."/>
            <person name="Schuldes J."/>
            <person name="Wuebbeler J.H."/>
            <person name="Hiessl S."/>
            <person name="Steinbuechel A."/>
            <person name="Daniel R."/>
        </authorList>
    </citation>
    <scope>NUCLEOTIDE SEQUENCE [LARGE SCALE GENOMIC DNA]</scope>
    <source>
        <strain evidence="4 5">TBEA6</strain>
    </source>
</reference>
<dbReference type="InterPro" id="IPR042183">
    <property type="entry name" value="MmgE/PrpD_sf_1"/>
</dbReference>
<protein>
    <submittedName>
        <fullName evidence="4">MmgE/PrpD family protein</fullName>
    </submittedName>
</protein>
<dbReference type="PANTHER" id="PTHR16943:SF8">
    <property type="entry name" value="2-METHYLCITRATE DEHYDRATASE"/>
    <property type="match status" value="1"/>
</dbReference>
<dbReference type="InterPro" id="IPR045336">
    <property type="entry name" value="MmgE_PrpD_N"/>
</dbReference>
<dbReference type="AlphaFoldDB" id="A0A0H2M6P0"/>
<keyword evidence="5" id="KW-1185">Reference proteome</keyword>
<comment type="caution">
    <text evidence="4">The sequence shown here is derived from an EMBL/GenBank/DDBJ whole genome shotgun (WGS) entry which is preliminary data.</text>
</comment>
<dbReference type="Pfam" id="PF19305">
    <property type="entry name" value="MmgE_PrpD_C"/>
    <property type="match status" value="1"/>
</dbReference>
<dbReference type="InterPro" id="IPR005656">
    <property type="entry name" value="MmgE_PrpD"/>
</dbReference>
<evidence type="ECO:0000256" key="1">
    <source>
        <dbReference type="ARBA" id="ARBA00006174"/>
    </source>
</evidence>
<dbReference type="InterPro" id="IPR036148">
    <property type="entry name" value="MmgE/PrpD_sf"/>
</dbReference>
<comment type="similarity">
    <text evidence="1">Belongs to the PrpD family.</text>
</comment>
<name>A0A0H2M6P0_VARPD</name>
<gene>
    <name evidence="4" type="ORF">VPARA_23540</name>
</gene>
<evidence type="ECO:0000313" key="5">
    <source>
        <dbReference type="Proteomes" id="UP000035170"/>
    </source>
</evidence>
<dbReference type="EMBL" id="JZWI01000011">
    <property type="protein sequence ID" value="KLN56412.1"/>
    <property type="molecule type" value="Genomic_DNA"/>
</dbReference>
<evidence type="ECO:0000259" key="3">
    <source>
        <dbReference type="Pfam" id="PF19305"/>
    </source>
</evidence>